<evidence type="ECO:0000256" key="4">
    <source>
        <dbReference type="ARBA" id="ARBA00012085"/>
    </source>
</evidence>
<evidence type="ECO:0000256" key="2">
    <source>
        <dbReference type="ARBA" id="ARBA00005038"/>
    </source>
</evidence>
<dbReference type="EC" id="4.4.1.1" evidence="4"/>
<dbReference type="Proteomes" id="UP000688137">
    <property type="component" value="Unassembled WGS sequence"/>
</dbReference>
<dbReference type="PROSITE" id="PS00868">
    <property type="entry name" value="CYS_MET_METAB_PP"/>
    <property type="match status" value="1"/>
</dbReference>
<evidence type="ECO:0000256" key="8">
    <source>
        <dbReference type="RuleBase" id="RU362118"/>
    </source>
</evidence>
<dbReference type="GO" id="GO:0004123">
    <property type="term" value="F:cystathionine gamma-lyase activity"/>
    <property type="evidence" value="ECO:0007669"/>
    <property type="project" value="TreeGrafter"/>
</dbReference>
<keyword evidence="6" id="KW-0028">Amino-acid biosynthesis</keyword>
<gene>
    <name evidence="9" type="ORF">PPRIM_AZ9-3.1.T0270255</name>
</gene>
<organism evidence="9 10">
    <name type="scientific">Paramecium primaurelia</name>
    <dbReference type="NCBI Taxonomy" id="5886"/>
    <lineage>
        <taxon>Eukaryota</taxon>
        <taxon>Sar</taxon>
        <taxon>Alveolata</taxon>
        <taxon>Ciliophora</taxon>
        <taxon>Intramacronucleata</taxon>
        <taxon>Oligohymenophorea</taxon>
        <taxon>Peniculida</taxon>
        <taxon>Parameciidae</taxon>
        <taxon>Paramecium</taxon>
    </lineage>
</organism>
<evidence type="ECO:0000313" key="9">
    <source>
        <dbReference type="EMBL" id="CAD8058507.1"/>
    </source>
</evidence>
<protein>
    <recommendedName>
        <fullName evidence="4">cystathionine gamma-lyase</fullName>
        <ecNumber evidence="4">4.4.1.1</ecNumber>
    </recommendedName>
    <alternativeName>
        <fullName evidence="7">Gamma-cystathionase</fullName>
    </alternativeName>
</protein>
<dbReference type="OMA" id="NAFQIIQ"/>
<dbReference type="GO" id="GO:0030170">
    <property type="term" value="F:pyridoxal phosphate binding"/>
    <property type="evidence" value="ECO:0007669"/>
    <property type="project" value="InterPro"/>
</dbReference>
<dbReference type="GO" id="GO:0005737">
    <property type="term" value="C:cytoplasm"/>
    <property type="evidence" value="ECO:0007669"/>
    <property type="project" value="TreeGrafter"/>
</dbReference>
<dbReference type="GO" id="GO:0019343">
    <property type="term" value="P:cysteine biosynthetic process via cystathionine"/>
    <property type="evidence" value="ECO:0007669"/>
    <property type="project" value="TreeGrafter"/>
</dbReference>
<evidence type="ECO:0000256" key="7">
    <source>
        <dbReference type="ARBA" id="ARBA00029853"/>
    </source>
</evidence>
<evidence type="ECO:0000256" key="5">
    <source>
        <dbReference type="ARBA" id="ARBA00022898"/>
    </source>
</evidence>
<name>A0A8S1KUK0_PARPR</name>
<dbReference type="FunFam" id="3.90.1150.10:FF:000008">
    <property type="entry name" value="Cystathionine gamma-synthase"/>
    <property type="match status" value="1"/>
</dbReference>
<dbReference type="Pfam" id="PF01053">
    <property type="entry name" value="Cys_Met_Meta_PP"/>
    <property type="match status" value="1"/>
</dbReference>
<dbReference type="CDD" id="cd00614">
    <property type="entry name" value="CGS_like"/>
    <property type="match status" value="1"/>
</dbReference>
<sequence length="395" mass="44231">MLVQEEDYLFDSEFTIATKTIHKTCDKTYGAVNPPIYMSSTFELKDVDSFGKGYFYTRCGNPTRTVVEEIVAEIEQNNYAIAFSSGMAAIQCVINLLKEGEEMLAMDDLYGGTVSYLRAIAMEKHGIKVKFVDMTNIDEVQKQMNENVKLIYLETPTNPTMKLTDIKELCQIVRQIKNNVIVAVDNTFATPYLQTPSILGADITLNSGTKYLGGHSDILFGTLSCRNKELYDDLFKISYLTGGCPSPFDCYLITRSLKTLEVRMKQQIKNAYILAKYLESHPKVEKVLYPGIESHPQYNLARKQMRAGGAMISFYIKGGAAEAERMMKGLELFTMAVSLGGVESLIQIPAKMTHSGLTESRRQELGITQNLIRLSAGLEHVSDLIKDLEHALKNI</sequence>
<keyword evidence="6" id="KW-0198">Cysteine biosynthesis</keyword>
<dbReference type="FunFam" id="3.40.640.10:FF:000009">
    <property type="entry name" value="Cystathionine gamma-synthase homolog"/>
    <property type="match status" value="1"/>
</dbReference>
<dbReference type="PIRSF" id="PIRSF001434">
    <property type="entry name" value="CGS"/>
    <property type="match status" value="1"/>
</dbReference>
<dbReference type="InterPro" id="IPR054542">
    <property type="entry name" value="Cys_met_metab_PP"/>
</dbReference>
<dbReference type="AlphaFoldDB" id="A0A8S1KUK0"/>
<comment type="caution">
    <text evidence="9">The sequence shown here is derived from an EMBL/GenBank/DDBJ whole genome shotgun (WGS) entry which is preliminary data.</text>
</comment>
<dbReference type="PANTHER" id="PTHR11808">
    <property type="entry name" value="TRANS-SULFURATION ENZYME FAMILY MEMBER"/>
    <property type="match status" value="1"/>
</dbReference>
<proteinExistence type="inferred from homology"/>
<dbReference type="PANTHER" id="PTHR11808:SF15">
    <property type="entry name" value="CYSTATHIONINE GAMMA-LYASE"/>
    <property type="match status" value="1"/>
</dbReference>
<comment type="similarity">
    <text evidence="3 8">Belongs to the trans-sulfuration enzymes family.</text>
</comment>
<accession>A0A8S1KUK0</accession>
<evidence type="ECO:0000256" key="3">
    <source>
        <dbReference type="ARBA" id="ARBA00009077"/>
    </source>
</evidence>
<keyword evidence="10" id="KW-1185">Reference proteome</keyword>
<evidence type="ECO:0000256" key="6">
    <source>
        <dbReference type="ARBA" id="ARBA00023192"/>
    </source>
</evidence>
<comment type="pathway">
    <text evidence="2">Amino-acid biosynthesis; L-cysteine biosynthesis; L-cysteine from L-homocysteine and L-serine: step 2/2.</text>
</comment>
<keyword evidence="5 8" id="KW-0663">Pyridoxal phosphate</keyword>
<evidence type="ECO:0000313" key="10">
    <source>
        <dbReference type="Proteomes" id="UP000688137"/>
    </source>
</evidence>
<evidence type="ECO:0000256" key="1">
    <source>
        <dbReference type="ARBA" id="ARBA00001933"/>
    </source>
</evidence>
<reference evidence="9" key="1">
    <citation type="submission" date="2021-01" db="EMBL/GenBank/DDBJ databases">
        <authorList>
            <consortium name="Genoscope - CEA"/>
            <person name="William W."/>
        </authorList>
    </citation>
    <scope>NUCLEOTIDE SEQUENCE</scope>
</reference>
<dbReference type="EMBL" id="CAJJDM010000026">
    <property type="protein sequence ID" value="CAD8058507.1"/>
    <property type="molecule type" value="Genomic_DNA"/>
</dbReference>
<dbReference type="InterPro" id="IPR000277">
    <property type="entry name" value="Cys/Met-Metab_PyrdxlP-dep_enz"/>
</dbReference>
<dbReference type="GO" id="GO:0019346">
    <property type="term" value="P:transsulfuration"/>
    <property type="evidence" value="ECO:0007669"/>
    <property type="project" value="InterPro"/>
</dbReference>
<comment type="cofactor">
    <cofactor evidence="1 8">
        <name>pyridoxal 5'-phosphate</name>
        <dbReference type="ChEBI" id="CHEBI:597326"/>
    </cofactor>
</comment>